<evidence type="ECO:0000313" key="1">
    <source>
        <dbReference type="EMBL" id="GAH81521.1"/>
    </source>
</evidence>
<accession>X1IGL1</accession>
<comment type="caution">
    <text evidence="1">The sequence shown here is derived from an EMBL/GenBank/DDBJ whole genome shotgun (WGS) entry which is preliminary data.</text>
</comment>
<feature type="non-terminal residue" evidence="1">
    <location>
        <position position="1"/>
    </location>
</feature>
<reference evidence="1" key="1">
    <citation type="journal article" date="2014" name="Front. Microbiol.">
        <title>High frequency of phylogenetically diverse reductive dehalogenase-homologous genes in deep subseafloor sedimentary metagenomes.</title>
        <authorList>
            <person name="Kawai M."/>
            <person name="Futagami T."/>
            <person name="Toyoda A."/>
            <person name="Takaki Y."/>
            <person name="Nishi S."/>
            <person name="Hori S."/>
            <person name="Arai W."/>
            <person name="Tsubouchi T."/>
            <person name="Morono Y."/>
            <person name="Uchiyama I."/>
            <person name="Ito T."/>
            <person name="Fujiyama A."/>
            <person name="Inagaki F."/>
            <person name="Takami H."/>
        </authorList>
    </citation>
    <scope>NUCLEOTIDE SEQUENCE</scope>
    <source>
        <strain evidence="1">Expedition CK06-06</strain>
    </source>
</reference>
<sequence>GLNSPLKKIGYKEVISPKTERKIQSLKDNLIRKTQMTEADFARIVQKEVGARPPKYVNAKRFITEKEGKSLIRRMLDEAEIIKETQGFNQAIKKNPKIAEQVKTIDKKITDRRNKGVRDPWRLESMRYYLQGAELKSGAPFFTMYQSLIDTHAEIVRQRQKKWEQLKETQGYKASARNEKSLKRVSDYIASQSKLVGKPSVPKNITPDEINLAKEIQKILKDYEFKCRAAKFFNWYYFNEPIPDADRYKAEITK</sequence>
<dbReference type="EMBL" id="BARU01035522">
    <property type="protein sequence ID" value="GAH81521.1"/>
    <property type="molecule type" value="Genomic_DNA"/>
</dbReference>
<protein>
    <submittedName>
        <fullName evidence="1">Uncharacterized protein</fullName>
    </submittedName>
</protein>
<organism evidence="1">
    <name type="scientific">marine sediment metagenome</name>
    <dbReference type="NCBI Taxonomy" id="412755"/>
    <lineage>
        <taxon>unclassified sequences</taxon>
        <taxon>metagenomes</taxon>
        <taxon>ecological metagenomes</taxon>
    </lineage>
</organism>
<gene>
    <name evidence="1" type="ORF">S03H2_55590</name>
</gene>
<feature type="non-terminal residue" evidence="1">
    <location>
        <position position="254"/>
    </location>
</feature>
<dbReference type="AlphaFoldDB" id="X1IGL1"/>
<proteinExistence type="predicted"/>
<name>X1IGL1_9ZZZZ</name>